<dbReference type="InterPro" id="IPR007373">
    <property type="entry name" value="Thiamin_PyroPKinase_B1-bd"/>
</dbReference>
<evidence type="ECO:0000259" key="5">
    <source>
        <dbReference type="SMART" id="SM00983"/>
    </source>
</evidence>
<feature type="domain" description="Thiamin pyrophosphokinase thiamin-binding" evidence="5">
    <location>
        <begin position="145"/>
        <end position="204"/>
    </location>
</feature>
<dbReference type="InterPro" id="IPR053149">
    <property type="entry name" value="TPK"/>
</dbReference>
<gene>
    <name evidence="6" type="primary">thiN_15</name>
    <name evidence="6" type="ORF">SDC9_123618</name>
</gene>
<dbReference type="AlphaFoldDB" id="A0A645CI52"/>
<keyword evidence="4" id="KW-0067">ATP-binding</keyword>
<dbReference type="GO" id="GO:0009229">
    <property type="term" value="P:thiamine diphosphate biosynthetic process"/>
    <property type="evidence" value="ECO:0007669"/>
    <property type="project" value="InterPro"/>
</dbReference>
<keyword evidence="1 6" id="KW-0808">Transferase</keyword>
<reference evidence="6" key="1">
    <citation type="submission" date="2019-08" db="EMBL/GenBank/DDBJ databases">
        <authorList>
            <person name="Kucharzyk K."/>
            <person name="Murdoch R.W."/>
            <person name="Higgins S."/>
            <person name="Loffler F."/>
        </authorList>
    </citation>
    <scope>NUCLEOTIDE SEQUENCE</scope>
</reference>
<dbReference type="NCBIfam" id="TIGR01378">
    <property type="entry name" value="thi_PPkinase"/>
    <property type="match status" value="1"/>
</dbReference>
<dbReference type="InterPro" id="IPR036759">
    <property type="entry name" value="TPK_catalytic_sf"/>
</dbReference>
<dbReference type="Gene3D" id="3.40.50.10240">
    <property type="entry name" value="Thiamin pyrophosphokinase, catalytic domain"/>
    <property type="match status" value="1"/>
</dbReference>
<comment type="caution">
    <text evidence="6">The sequence shown here is derived from an EMBL/GenBank/DDBJ whole genome shotgun (WGS) entry which is preliminary data.</text>
</comment>
<sequence>MRVVIIGGGDAPSEKLIERYLGENSITIAADSGADILYSYGIKPDYLLGDFDSIASHVLEEMKSYCNIINFPIDKDYTDSDLALQKAHELGASEVVFLGCTGKRLDHFLGNIYVLYRALKLGIKAYIVDEYNVIYLVDSPITLEGNEGEGFSLLSYFENVEGLTIKGARYPLENFDLSIDNNLTLSNKFKENRVEIEFKKGVLLVMLSKDKV</sequence>
<evidence type="ECO:0000256" key="3">
    <source>
        <dbReference type="ARBA" id="ARBA00022777"/>
    </source>
</evidence>
<dbReference type="Pfam" id="PF04263">
    <property type="entry name" value="TPK_catalytic"/>
    <property type="match status" value="1"/>
</dbReference>
<dbReference type="GO" id="GO:0005524">
    <property type="term" value="F:ATP binding"/>
    <property type="evidence" value="ECO:0007669"/>
    <property type="project" value="UniProtKB-KW"/>
</dbReference>
<organism evidence="6">
    <name type="scientific">bioreactor metagenome</name>
    <dbReference type="NCBI Taxonomy" id="1076179"/>
    <lineage>
        <taxon>unclassified sequences</taxon>
        <taxon>metagenomes</taxon>
        <taxon>ecological metagenomes</taxon>
    </lineage>
</organism>
<evidence type="ECO:0000256" key="4">
    <source>
        <dbReference type="ARBA" id="ARBA00022840"/>
    </source>
</evidence>
<evidence type="ECO:0000313" key="6">
    <source>
        <dbReference type="EMBL" id="MPM76619.1"/>
    </source>
</evidence>
<dbReference type="PANTHER" id="PTHR41299">
    <property type="entry name" value="THIAMINE PYROPHOSPHOKINASE"/>
    <property type="match status" value="1"/>
</dbReference>
<dbReference type="EMBL" id="VSSQ01027391">
    <property type="protein sequence ID" value="MPM76619.1"/>
    <property type="molecule type" value="Genomic_DNA"/>
</dbReference>
<dbReference type="GO" id="GO:0004788">
    <property type="term" value="F:thiamine diphosphokinase activity"/>
    <property type="evidence" value="ECO:0007669"/>
    <property type="project" value="UniProtKB-EC"/>
</dbReference>
<evidence type="ECO:0000256" key="2">
    <source>
        <dbReference type="ARBA" id="ARBA00022741"/>
    </source>
</evidence>
<dbReference type="SMART" id="SM00983">
    <property type="entry name" value="TPK_B1_binding"/>
    <property type="match status" value="1"/>
</dbReference>
<dbReference type="GO" id="GO:0016301">
    <property type="term" value="F:kinase activity"/>
    <property type="evidence" value="ECO:0007669"/>
    <property type="project" value="UniProtKB-KW"/>
</dbReference>
<keyword evidence="2" id="KW-0547">Nucleotide-binding</keyword>
<dbReference type="SUPFAM" id="SSF63862">
    <property type="entry name" value="Thiamin pyrophosphokinase, substrate-binding domain"/>
    <property type="match status" value="1"/>
</dbReference>
<proteinExistence type="predicted"/>
<name>A0A645CI52_9ZZZZ</name>
<dbReference type="SUPFAM" id="SSF63999">
    <property type="entry name" value="Thiamin pyrophosphokinase, catalytic domain"/>
    <property type="match status" value="1"/>
</dbReference>
<dbReference type="GO" id="GO:0030975">
    <property type="term" value="F:thiamine binding"/>
    <property type="evidence" value="ECO:0007669"/>
    <property type="project" value="InterPro"/>
</dbReference>
<dbReference type="InterPro" id="IPR036371">
    <property type="entry name" value="TPK_B1-bd_sf"/>
</dbReference>
<dbReference type="GO" id="GO:0006772">
    <property type="term" value="P:thiamine metabolic process"/>
    <property type="evidence" value="ECO:0007669"/>
    <property type="project" value="InterPro"/>
</dbReference>
<dbReference type="EC" id="2.7.6.2" evidence="6"/>
<keyword evidence="3 6" id="KW-0418">Kinase</keyword>
<evidence type="ECO:0000256" key="1">
    <source>
        <dbReference type="ARBA" id="ARBA00022679"/>
    </source>
</evidence>
<dbReference type="InterPro" id="IPR006282">
    <property type="entry name" value="Thi_PPkinase"/>
</dbReference>
<accession>A0A645CI52</accession>
<dbReference type="PANTHER" id="PTHR41299:SF1">
    <property type="entry name" value="THIAMINE PYROPHOSPHOKINASE"/>
    <property type="match status" value="1"/>
</dbReference>
<protein>
    <submittedName>
        <fullName evidence="6">Thiamine pyrophosphokinase</fullName>
        <ecNumber evidence="6">2.7.6.2</ecNumber>
    </submittedName>
</protein>
<dbReference type="CDD" id="cd07995">
    <property type="entry name" value="TPK"/>
    <property type="match status" value="1"/>
</dbReference>
<dbReference type="InterPro" id="IPR007371">
    <property type="entry name" value="TPK_catalytic"/>
</dbReference>
<dbReference type="Pfam" id="PF04265">
    <property type="entry name" value="TPK_B1_binding"/>
    <property type="match status" value="1"/>
</dbReference>